<feature type="compositionally biased region" description="Basic and acidic residues" evidence="1">
    <location>
        <begin position="1"/>
        <end position="15"/>
    </location>
</feature>
<evidence type="ECO:0000256" key="1">
    <source>
        <dbReference type="SAM" id="MobiDB-lite"/>
    </source>
</evidence>
<gene>
    <name evidence="3" type="ORF">PgNI_10694</name>
</gene>
<evidence type="ECO:0000313" key="3">
    <source>
        <dbReference type="RefSeq" id="XP_030979944.1"/>
    </source>
</evidence>
<reference evidence="2 3" key="1">
    <citation type="journal article" date="2019" name="Mol. Biol. Evol.">
        <title>Blast fungal genomes show frequent chromosomal changes, gene gains and losses, and effector gene turnover.</title>
        <authorList>
            <person name="Gomez Luciano L.B."/>
            <person name="Jason Tsai I."/>
            <person name="Chuma I."/>
            <person name="Tosa Y."/>
            <person name="Chen Y.H."/>
            <person name="Li J.Y."/>
            <person name="Li M.Y."/>
            <person name="Jade Lu M.Y."/>
            <person name="Nakayashiki H."/>
            <person name="Li W.H."/>
        </authorList>
    </citation>
    <scope>NUCLEOTIDE SEQUENCE [LARGE SCALE GENOMIC DNA]</scope>
    <source>
        <strain evidence="2 3">NI907</strain>
    </source>
</reference>
<proteinExistence type="predicted"/>
<reference evidence="3" key="2">
    <citation type="submission" date="2019-10" db="EMBL/GenBank/DDBJ databases">
        <authorList>
            <consortium name="NCBI Genome Project"/>
        </authorList>
    </citation>
    <scope>NUCLEOTIDE SEQUENCE</scope>
    <source>
        <strain evidence="3">NI907</strain>
    </source>
</reference>
<dbReference type="AlphaFoldDB" id="A0A6P8AYL6"/>
<feature type="region of interest" description="Disordered" evidence="1">
    <location>
        <begin position="1"/>
        <end position="24"/>
    </location>
</feature>
<name>A0A6P8AYL6_PYRGI</name>
<dbReference type="Proteomes" id="UP000515153">
    <property type="component" value="Chromosome VII"/>
</dbReference>
<accession>A0A6P8AYL6</accession>
<dbReference type="KEGG" id="pgri:PgNI_10694"/>
<evidence type="ECO:0000313" key="2">
    <source>
        <dbReference type="Proteomes" id="UP000515153"/>
    </source>
</evidence>
<dbReference type="GeneID" id="41965573"/>
<dbReference type="RefSeq" id="XP_030979944.1">
    <property type="nucleotide sequence ID" value="XM_031130667.1"/>
</dbReference>
<keyword evidence="2" id="KW-1185">Reference proteome</keyword>
<reference evidence="3" key="3">
    <citation type="submission" date="2025-08" db="UniProtKB">
        <authorList>
            <consortium name="RefSeq"/>
        </authorList>
    </citation>
    <scope>IDENTIFICATION</scope>
    <source>
        <strain evidence="3">NI907</strain>
    </source>
</reference>
<sequence>MCYLRKSERDPEHQGRSTTTVTHLNHKWNKDQSACYQ</sequence>
<organism evidence="2 3">
    <name type="scientific">Pyricularia grisea</name>
    <name type="common">Crabgrass-specific blast fungus</name>
    <name type="synonym">Magnaporthe grisea</name>
    <dbReference type="NCBI Taxonomy" id="148305"/>
    <lineage>
        <taxon>Eukaryota</taxon>
        <taxon>Fungi</taxon>
        <taxon>Dikarya</taxon>
        <taxon>Ascomycota</taxon>
        <taxon>Pezizomycotina</taxon>
        <taxon>Sordariomycetes</taxon>
        <taxon>Sordariomycetidae</taxon>
        <taxon>Magnaporthales</taxon>
        <taxon>Pyriculariaceae</taxon>
        <taxon>Pyricularia</taxon>
    </lineage>
</organism>
<protein>
    <submittedName>
        <fullName evidence="3">Uncharacterized protein</fullName>
    </submittedName>
</protein>